<organism evidence="1">
    <name type="scientific">marine metagenome</name>
    <dbReference type="NCBI Taxonomy" id="408172"/>
    <lineage>
        <taxon>unclassified sequences</taxon>
        <taxon>metagenomes</taxon>
        <taxon>ecological metagenomes</taxon>
    </lineage>
</organism>
<reference evidence="1" key="1">
    <citation type="submission" date="2018-05" db="EMBL/GenBank/DDBJ databases">
        <authorList>
            <person name="Lanie J.A."/>
            <person name="Ng W.-L."/>
            <person name="Kazmierczak K.M."/>
            <person name="Andrzejewski T.M."/>
            <person name="Davidsen T.M."/>
            <person name="Wayne K.J."/>
            <person name="Tettelin H."/>
            <person name="Glass J.I."/>
            <person name="Rusch D."/>
            <person name="Podicherti R."/>
            <person name="Tsui H.-C.T."/>
            <person name="Winkler M.E."/>
        </authorList>
    </citation>
    <scope>NUCLEOTIDE SEQUENCE</scope>
</reference>
<protein>
    <submittedName>
        <fullName evidence="1">Uncharacterized protein</fullName>
    </submittedName>
</protein>
<accession>A0A382SG44</accession>
<name>A0A382SG44_9ZZZZ</name>
<gene>
    <name evidence="1" type="ORF">METZ01_LOCUS361031</name>
</gene>
<dbReference type="EMBL" id="UINC01128434">
    <property type="protein sequence ID" value="SVD08177.1"/>
    <property type="molecule type" value="Genomic_DNA"/>
</dbReference>
<sequence length="138" mass="15114">ELFQYDDQRIDTGIEDIDEIEDKYAYAIEVTLDSGGSGNYVDDEYVYVGSTESSANTKGRVISWNSTDRVLKLTDLRGTFTTSQNVVGNTSGAYFTVGTTPDTQVFVNDATANNIAIETEADSIIDFSEGNPFSESNF</sequence>
<evidence type="ECO:0000313" key="1">
    <source>
        <dbReference type="EMBL" id="SVD08177.1"/>
    </source>
</evidence>
<feature type="non-terminal residue" evidence="1">
    <location>
        <position position="1"/>
    </location>
</feature>
<proteinExistence type="predicted"/>
<dbReference type="AlphaFoldDB" id="A0A382SG44"/>